<dbReference type="Pfam" id="PF02391">
    <property type="entry name" value="MoaE"/>
    <property type="match status" value="1"/>
</dbReference>
<dbReference type="InterPro" id="IPR036563">
    <property type="entry name" value="MoaE_sf"/>
</dbReference>
<protein>
    <submittedName>
        <fullName evidence="1">Molybdopterin synthase catalytic subunit</fullName>
        <ecNumber evidence="1">2.8.1.12</ecNumber>
    </submittedName>
</protein>
<dbReference type="Gene3D" id="3.90.1170.40">
    <property type="entry name" value="Molybdopterin biosynthesis MoaE subunit"/>
    <property type="match status" value="1"/>
</dbReference>
<evidence type="ECO:0000313" key="1">
    <source>
        <dbReference type="EMBL" id="KZX12736.1"/>
    </source>
</evidence>
<dbReference type="Proteomes" id="UP000077245">
    <property type="component" value="Unassembled WGS sequence"/>
</dbReference>
<accession>A0A166B174</accession>
<dbReference type="STRING" id="49547.MBCUR_09330"/>
<dbReference type="PANTHER" id="PTHR23404">
    <property type="entry name" value="MOLYBDOPTERIN SYNTHASE RELATED"/>
    <property type="match status" value="1"/>
</dbReference>
<sequence>MIKGEKMVVKLVKKGDEIYNTGDLVQKLKKNDKIDTTGAIFTFEGFVRGFEDDSKIKDLSLSTPDIDKTQKELEEIVNDVETKYSVEEISVVHYLGKFYTGDSLFLVAVLGGHREDTLRALQEVIERVKFDLDFKKEEVSDSGTKVILAGG</sequence>
<evidence type="ECO:0000313" key="2">
    <source>
        <dbReference type="Proteomes" id="UP000077245"/>
    </source>
</evidence>
<keyword evidence="1" id="KW-0808">Transferase</keyword>
<proteinExistence type="predicted"/>
<dbReference type="AlphaFoldDB" id="A0A166B174"/>
<dbReference type="SUPFAM" id="SSF54690">
    <property type="entry name" value="Molybdopterin synthase subunit MoaE"/>
    <property type="match status" value="1"/>
</dbReference>
<dbReference type="PATRIC" id="fig|49547.3.peg.1002"/>
<dbReference type="InterPro" id="IPR003448">
    <property type="entry name" value="Mopterin_biosynth_MoaE"/>
</dbReference>
<dbReference type="EC" id="2.8.1.12" evidence="1"/>
<dbReference type="GO" id="GO:0006777">
    <property type="term" value="P:Mo-molybdopterin cofactor biosynthetic process"/>
    <property type="evidence" value="ECO:0007669"/>
    <property type="project" value="InterPro"/>
</dbReference>
<organism evidence="1 2">
    <name type="scientific">Methanobrevibacter curvatus</name>
    <dbReference type="NCBI Taxonomy" id="49547"/>
    <lineage>
        <taxon>Archaea</taxon>
        <taxon>Methanobacteriati</taxon>
        <taxon>Methanobacteriota</taxon>
        <taxon>Methanomada group</taxon>
        <taxon>Methanobacteria</taxon>
        <taxon>Methanobacteriales</taxon>
        <taxon>Methanobacteriaceae</taxon>
        <taxon>Methanobrevibacter</taxon>
    </lineage>
</organism>
<keyword evidence="2" id="KW-1185">Reference proteome</keyword>
<dbReference type="EMBL" id="LWMV01000162">
    <property type="protein sequence ID" value="KZX12736.1"/>
    <property type="molecule type" value="Genomic_DNA"/>
</dbReference>
<comment type="caution">
    <text evidence="1">The sequence shown here is derived from an EMBL/GenBank/DDBJ whole genome shotgun (WGS) entry which is preliminary data.</text>
</comment>
<gene>
    <name evidence="1" type="primary">moaE</name>
    <name evidence="1" type="ORF">MBCUR_09330</name>
</gene>
<dbReference type="GO" id="GO:0030366">
    <property type="term" value="F:molybdopterin synthase activity"/>
    <property type="evidence" value="ECO:0007669"/>
    <property type="project" value="UniProtKB-EC"/>
</dbReference>
<name>A0A166B174_9EURY</name>
<reference evidence="1 2" key="1">
    <citation type="submission" date="2016-04" db="EMBL/GenBank/DDBJ databases">
        <title>Genome sequence of Methanobrevibacter curvatus DSM 11111.</title>
        <authorList>
            <person name="Poehlein A."/>
            <person name="Seedorf H."/>
            <person name="Daniel R."/>
        </authorList>
    </citation>
    <scope>NUCLEOTIDE SEQUENCE [LARGE SCALE GENOMIC DNA]</scope>
    <source>
        <strain evidence="1 2">DSM 11111</strain>
    </source>
</reference>